<evidence type="ECO:0000313" key="2">
    <source>
        <dbReference type="Proteomes" id="UP000005237"/>
    </source>
</evidence>
<reference evidence="2" key="1">
    <citation type="submission" date="2010-08" db="EMBL/GenBank/DDBJ databases">
        <authorList>
            <consortium name="Caenorhabditis japonica Sequencing Consortium"/>
            <person name="Wilson R.K."/>
        </authorList>
    </citation>
    <scope>NUCLEOTIDE SEQUENCE [LARGE SCALE GENOMIC DNA]</scope>
    <source>
        <strain evidence="2">DF5081</strain>
    </source>
</reference>
<proteinExistence type="predicted"/>
<keyword evidence="2" id="KW-1185">Reference proteome</keyword>
<protein>
    <submittedName>
        <fullName evidence="1">Uncharacterized protein</fullName>
    </submittedName>
</protein>
<dbReference type="InterPro" id="IPR036397">
    <property type="entry name" value="RNaseH_sf"/>
</dbReference>
<name>A0A8R1IAR0_CAEJA</name>
<sequence>MMLDCLAEDLWTSRKSLTAIEQLVWLGRELISTGLKVSGNEFCRVMRASSCYLVRMEFLISHGLGPLHRIRSNMDCFVYEQILQNVMLPFARGSLRVRYSFQQNNDPKHTSNHIKTAWAQIPQSVLTNLPRRCQAVIDSQGFAD</sequence>
<dbReference type="Proteomes" id="UP000005237">
    <property type="component" value="Unassembled WGS sequence"/>
</dbReference>
<evidence type="ECO:0000313" key="1">
    <source>
        <dbReference type="EnsemblMetazoa" id="CJA27092a.1"/>
    </source>
</evidence>
<dbReference type="EnsemblMetazoa" id="CJA27092a.1">
    <property type="protein sequence ID" value="CJA27092a.1"/>
    <property type="gene ID" value="WBGene00182664"/>
</dbReference>
<reference evidence="1" key="2">
    <citation type="submission" date="2022-06" db="UniProtKB">
        <authorList>
            <consortium name="EnsemblMetazoa"/>
        </authorList>
    </citation>
    <scope>IDENTIFICATION</scope>
    <source>
        <strain evidence="1">DF5081</strain>
    </source>
</reference>
<dbReference type="GO" id="GO:0003676">
    <property type="term" value="F:nucleic acid binding"/>
    <property type="evidence" value="ECO:0007669"/>
    <property type="project" value="InterPro"/>
</dbReference>
<dbReference type="Gene3D" id="3.30.420.10">
    <property type="entry name" value="Ribonuclease H-like superfamily/Ribonuclease H"/>
    <property type="match status" value="1"/>
</dbReference>
<organism evidence="1 2">
    <name type="scientific">Caenorhabditis japonica</name>
    <dbReference type="NCBI Taxonomy" id="281687"/>
    <lineage>
        <taxon>Eukaryota</taxon>
        <taxon>Metazoa</taxon>
        <taxon>Ecdysozoa</taxon>
        <taxon>Nematoda</taxon>
        <taxon>Chromadorea</taxon>
        <taxon>Rhabditida</taxon>
        <taxon>Rhabditina</taxon>
        <taxon>Rhabditomorpha</taxon>
        <taxon>Rhabditoidea</taxon>
        <taxon>Rhabditidae</taxon>
        <taxon>Peloderinae</taxon>
        <taxon>Caenorhabditis</taxon>
    </lineage>
</organism>
<dbReference type="AlphaFoldDB" id="A0A8R1IAR0"/>
<accession>A0A8R1IAR0</accession>